<dbReference type="InterPro" id="IPR019821">
    <property type="entry name" value="Kinesin_motor_CS"/>
</dbReference>
<dbReference type="Gene3D" id="2.60.40.4330">
    <property type="entry name" value="Kinesin-like protein Kif23, Arf6-interacting domain"/>
    <property type="match status" value="1"/>
</dbReference>
<evidence type="ECO:0000256" key="5">
    <source>
        <dbReference type="ARBA" id="ARBA00022499"/>
    </source>
</evidence>
<organism evidence="25 26">
    <name type="scientific">Camelus dromedarius</name>
    <name type="common">Dromedary</name>
    <name type="synonym">Arabian camel</name>
    <dbReference type="NCBI Taxonomy" id="9838"/>
    <lineage>
        <taxon>Eukaryota</taxon>
        <taxon>Metazoa</taxon>
        <taxon>Chordata</taxon>
        <taxon>Craniata</taxon>
        <taxon>Vertebrata</taxon>
        <taxon>Euteleostomi</taxon>
        <taxon>Mammalia</taxon>
        <taxon>Eutheria</taxon>
        <taxon>Laurasiatheria</taxon>
        <taxon>Artiodactyla</taxon>
        <taxon>Tylopoda</taxon>
        <taxon>Camelidae</taxon>
        <taxon>Camelus</taxon>
    </lineage>
</organism>
<dbReference type="PANTHER" id="PTHR24115">
    <property type="entry name" value="KINESIN-RELATED"/>
    <property type="match status" value="1"/>
</dbReference>
<gene>
    <name evidence="25" type="ORF">Cadr_000026353</name>
</gene>
<evidence type="ECO:0000256" key="22">
    <source>
        <dbReference type="SAM" id="Coils"/>
    </source>
</evidence>
<keyword evidence="13 22" id="KW-0175">Coiled coil</keyword>
<keyword evidence="7" id="KW-0132">Cell division</keyword>
<keyword evidence="15" id="KW-0206">Cytoskeleton</keyword>
<evidence type="ECO:0000256" key="13">
    <source>
        <dbReference type="ARBA" id="ARBA00023054"/>
    </source>
</evidence>
<evidence type="ECO:0000256" key="2">
    <source>
        <dbReference type="ARBA" id="ARBA00004186"/>
    </source>
</evidence>
<dbReference type="InterPro" id="IPR001752">
    <property type="entry name" value="Kinesin_motor_dom"/>
</dbReference>
<feature type="region of interest" description="Disordered" evidence="23">
    <location>
        <begin position="854"/>
        <end position="894"/>
    </location>
</feature>
<dbReference type="GO" id="GO:0051256">
    <property type="term" value="P:mitotic spindle midzone assembly"/>
    <property type="evidence" value="ECO:0007669"/>
    <property type="project" value="TreeGrafter"/>
</dbReference>
<dbReference type="AlphaFoldDB" id="A0A5N4CDW9"/>
<feature type="compositionally biased region" description="Basic and acidic residues" evidence="23">
    <location>
        <begin position="725"/>
        <end position="735"/>
    </location>
</feature>
<dbReference type="Pfam" id="PF00225">
    <property type="entry name" value="Kinesin"/>
    <property type="match status" value="1"/>
</dbReference>
<evidence type="ECO:0000259" key="24">
    <source>
        <dbReference type="PROSITE" id="PS50067"/>
    </source>
</evidence>
<evidence type="ECO:0000256" key="7">
    <source>
        <dbReference type="ARBA" id="ARBA00022618"/>
    </source>
</evidence>
<comment type="similarity">
    <text evidence="20 21">Belongs to the TRAFAC class myosin-kinesin ATPase superfamily. Kinesin family.</text>
</comment>
<dbReference type="GO" id="GO:0005634">
    <property type="term" value="C:nucleus"/>
    <property type="evidence" value="ECO:0007669"/>
    <property type="project" value="UniProtKB-SubCell"/>
</dbReference>
<evidence type="ECO:0000256" key="1">
    <source>
        <dbReference type="ARBA" id="ARBA00004123"/>
    </source>
</evidence>
<dbReference type="GO" id="GO:0005524">
    <property type="term" value="F:ATP binding"/>
    <property type="evidence" value="ECO:0007669"/>
    <property type="project" value="UniProtKB-UniRule"/>
</dbReference>
<evidence type="ECO:0000256" key="4">
    <source>
        <dbReference type="ARBA" id="ARBA00022490"/>
    </source>
</evidence>
<feature type="coiled-coil region" evidence="22">
    <location>
        <begin position="566"/>
        <end position="635"/>
    </location>
</feature>
<keyword evidence="14 20" id="KW-0505">Motor protein</keyword>
<evidence type="ECO:0000256" key="17">
    <source>
        <dbReference type="ARBA" id="ARBA00023306"/>
    </source>
</evidence>
<evidence type="ECO:0000256" key="18">
    <source>
        <dbReference type="ARBA" id="ARBA00058317"/>
    </source>
</evidence>
<keyword evidence="26" id="KW-1185">Reference proteome</keyword>
<reference evidence="25 26" key="1">
    <citation type="journal article" date="2019" name="Mol. Ecol. Resour.">
        <title>Improving Illumina assemblies with Hi-C and long reads: an example with the North African dromedary.</title>
        <authorList>
            <person name="Elbers J.P."/>
            <person name="Rogers M.F."/>
            <person name="Perelman P.L."/>
            <person name="Proskuryakova A.A."/>
            <person name="Serdyukova N.A."/>
            <person name="Johnson W.E."/>
            <person name="Horin P."/>
            <person name="Corander J."/>
            <person name="Murphy D."/>
            <person name="Burger P.A."/>
        </authorList>
    </citation>
    <scope>NUCLEOTIDE SEQUENCE [LARGE SCALE GENOMIC DNA]</scope>
    <source>
        <strain evidence="25">Drom800</strain>
        <tissue evidence="25">Blood</tissue>
    </source>
</reference>
<dbReference type="PROSITE" id="PS50067">
    <property type="entry name" value="KINESIN_MOTOR_2"/>
    <property type="match status" value="1"/>
</dbReference>
<dbReference type="GO" id="GO:0003777">
    <property type="term" value="F:microtubule motor activity"/>
    <property type="evidence" value="ECO:0007669"/>
    <property type="project" value="InterPro"/>
</dbReference>
<dbReference type="InterPro" id="IPR027640">
    <property type="entry name" value="Kinesin-like_fam"/>
</dbReference>
<dbReference type="GO" id="GO:0051301">
    <property type="term" value="P:cell division"/>
    <property type="evidence" value="ECO:0007669"/>
    <property type="project" value="UniProtKB-KW"/>
</dbReference>
<evidence type="ECO:0000256" key="3">
    <source>
        <dbReference type="ARBA" id="ARBA00004476"/>
    </source>
</evidence>
<sequence length="894" mass="101218">MSMTRRTKTPRKLPVKKGSQTSLKDPVGVYCRVRPLSIPDQECCIEVISSTTVQLHTPEGYRLNRNGDYKETQYSFKQVFGTHTTQKELFDAVANPLVEDLIHGKNGLLFTYGVTGSGKTHTMTGSPGEGGLLPRCLDMIFNSVGSLQAKRYVFKSNDRNSMDIQCEVDALLERQKREATPNPKTPSSKRQVDPEFADMINVQEFCKAQDVDEDSVYGVFVEQLQHAHEEHGFCVCDGAGLVLRRRVHCNISIVIQEASVSSLSRRPPQSKLLREDKNHNMYVAGCTEVEVKSTEEAFEVFWRGQKKRRIANTHLNRESSRSHSVFNIKLVQAPLDADGDNVLQEKEQITISQLSLVDLAGSERTNRTKAEGNRLREAGNINQSLMTLRTCMEVLRENQMYGTNKMVPYRDSKLTHLFKNYFDGEGKVRLIVCVNPKAEDYEESLQVMRFAEVTQEVEVARPVDKVICGLTPGRRYRHQARGGAVGDEPLVSEVVLQSFPPLPSCEILDVNDEQTLPRLIEALEKRHRLRQMMADEFSRQAIAFKALLQEFDNAVLNKENYIQGKLNEKEKVISGQKLEIEQLEKKNKTLEYKMEVLEKTAAIYEEDQRALQQRLEAQGQRLQRQLSDKRRLEARLQGMVTETSMKWEKECERRVAAKQLEMQNKLWVKDEKLKQLKAIVTEPKSDKPERPSRERDREKVTPRSASPPPVPNAPPIRLRHRRSRSAGDRWVDHKPASNVQTETVMQPHVPHAITVSVPSEKALAKCEKYMLTHQELASDGEIETKLIKGDVFKTRGGGQSVQFTDIETVKQESPTGRKRRSSTAAPAQPDGTESEWTDVETRCSVAVEMRAGSQLGPGYQHHAQPKTPASLNITDLRRMVHGPAAKTPHGSKDA</sequence>
<keyword evidence="17" id="KW-0131">Cell cycle</keyword>
<dbReference type="Pfam" id="PF16540">
    <property type="entry name" value="MKLP1_Arf_bdg"/>
    <property type="match status" value="1"/>
</dbReference>
<evidence type="ECO:0000256" key="14">
    <source>
        <dbReference type="ARBA" id="ARBA00023175"/>
    </source>
</evidence>
<feature type="region of interest" description="Disordered" evidence="23">
    <location>
        <begin position="1"/>
        <end position="21"/>
    </location>
</feature>
<dbReference type="InterPro" id="IPR027417">
    <property type="entry name" value="P-loop_NTPase"/>
</dbReference>
<feature type="region of interest" description="Disordered" evidence="23">
    <location>
        <begin position="679"/>
        <end position="739"/>
    </location>
</feature>
<feature type="binding site" evidence="20">
    <location>
        <begin position="113"/>
        <end position="120"/>
    </location>
    <ligand>
        <name>ATP</name>
        <dbReference type="ChEBI" id="CHEBI:30616"/>
    </ligand>
</feature>
<evidence type="ECO:0000256" key="19">
    <source>
        <dbReference type="ARBA" id="ARBA00066079"/>
    </source>
</evidence>
<dbReference type="CDD" id="cd01368">
    <property type="entry name" value="KISc_KIF23_like"/>
    <property type="match status" value="1"/>
</dbReference>
<accession>A0A5N4CDW9</accession>
<keyword evidence="12" id="KW-0832">Ubl conjugation</keyword>
<keyword evidence="16" id="KW-0539">Nucleus</keyword>
<dbReference type="EMBL" id="JWIN03000027">
    <property type="protein sequence ID" value="KAB1257149.1"/>
    <property type="molecule type" value="Genomic_DNA"/>
</dbReference>
<dbReference type="GO" id="GO:0005871">
    <property type="term" value="C:kinesin complex"/>
    <property type="evidence" value="ECO:0007669"/>
    <property type="project" value="TreeGrafter"/>
</dbReference>
<dbReference type="InterPro" id="IPR038105">
    <property type="entry name" value="Kif23_Arf-bd_sf"/>
</dbReference>
<dbReference type="SMART" id="SM00129">
    <property type="entry name" value="KISc"/>
    <property type="match status" value="1"/>
</dbReference>
<feature type="region of interest" description="Disordered" evidence="23">
    <location>
        <begin position="802"/>
        <end position="838"/>
    </location>
</feature>
<dbReference type="GO" id="GO:0005819">
    <property type="term" value="C:spindle"/>
    <property type="evidence" value="ECO:0007669"/>
    <property type="project" value="UniProtKB-SubCell"/>
</dbReference>
<comment type="caution">
    <text evidence="25">The sequence shown here is derived from an EMBL/GenBank/DDBJ whole genome shotgun (WGS) entry which is preliminary data.</text>
</comment>
<name>A0A5N4CDW9_CAMDR</name>
<dbReference type="GO" id="GO:0016887">
    <property type="term" value="F:ATP hydrolysis activity"/>
    <property type="evidence" value="ECO:0007669"/>
    <property type="project" value="TreeGrafter"/>
</dbReference>
<dbReference type="FunFam" id="2.60.40.4330:FF:000001">
    <property type="entry name" value="Kinesin-like protein"/>
    <property type="match status" value="1"/>
</dbReference>
<evidence type="ECO:0000256" key="16">
    <source>
        <dbReference type="ARBA" id="ARBA00023242"/>
    </source>
</evidence>
<dbReference type="InterPro" id="IPR036961">
    <property type="entry name" value="Kinesin_motor_dom_sf"/>
</dbReference>
<evidence type="ECO:0000256" key="15">
    <source>
        <dbReference type="ARBA" id="ARBA00023212"/>
    </source>
</evidence>
<dbReference type="InterPro" id="IPR032384">
    <property type="entry name" value="Kif23_Arf-bd"/>
</dbReference>
<keyword evidence="5" id="KW-1017">Isopeptide bond</keyword>
<evidence type="ECO:0000313" key="25">
    <source>
        <dbReference type="EMBL" id="KAB1257149.1"/>
    </source>
</evidence>
<evidence type="ECO:0000256" key="23">
    <source>
        <dbReference type="SAM" id="MobiDB-lite"/>
    </source>
</evidence>
<dbReference type="PANTHER" id="PTHR24115:SF600">
    <property type="entry name" value="KINESIN-LIKE PROTEIN KIF23"/>
    <property type="match status" value="1"/>
</dbReference>
<dbReference type="Proteomes" id="UP000299084">
    <property type="component" value="Unassembled WGS sequence"/>
</dbReference>
<comment type="subcellular location">
    <subcellularLocation>
        <location evidence="2">Cytoplasm</location>
        <location evidence="2">Cytoskeleton</location>
        <location evidence="2">Spindle</location>
    </subcellularLocation>
    <subcellularLocation>
        <location evidence="3">Midbody</location>
        <location evidence="3">Midbody ring</location>
    </subcellularLocation>
    <subcellularLocation>
        <location evidence="1">Nucleus</location>
    </subcellularLocation>
</comment>
<comment type="subunit">
    <text evidence="19">Heterotetramer of two molecules each of RACGAP1 and KIF23. Found in the centralspindlin complex. Interacts with RACGAP1; the interaction is direct. Interacts with ECT2 and PRC1. Interacts with ANXA11 during cytokinesis. Interacts with BIRC6/bruce and USP8/UBPY. Interacts with ARF6, forming heterodimers and heterotetramers.</text>
</comment>
<dbReference type="GO" id="GO:0005874">
    <property type="term" value="C:microtubule"/>
    <property type="evidence" value="ECO:0007669"/>
    <property type="project" value="UniProtKB-KW"/>
</dbReference>
<dbReference type="GO" id="GO:0008017">
    <property type="term" value="F:microtubule binding"/>
    <property type="evidence" value="ECO:0007669"/>
    <property type="project" value="InterPro"/>
</dbReference>
<evidence type="ECO:0000256" key="6">
    <source>
        <dbReference type="ARBA" id="ARBA00022553"/>
    </source>
</evidence>
<keyword evidence="10" id="KW-0498">Mitosis</keyword>
<keyword evidence="8 21" id="KW-0493">Microtubule</keyword>
<dbReference type="SUPFAM" id="SSF52540">
    <property type="entry name" value="P-loop containing nucleoside triphosphate hydrolases"/>
    <property type="match status" value="1"/>
</dbReference>
<keyword evidence="11 20" id="KW-0067">ATP-binding</keyword>
<keyword evidence="9 20" id="KW-0547">Nucleotide-binding</keyword>
<comment type="function">
    <text evidence="18">Component of the centralspindlin complex that serves as a microtubule-dependent and Rho-mediated signaling required for the myosin contractile ring formation during the cell cycle cytokinesis. Essential for cytokinesis in Rho-mediated signaling. Required for the localization of ECT2 to the central spindle. Plus-end-directed motor enzyme that moves antiparallel microtubules in vitro.</text>
</comment>
<dbReference type="GO" id="GO:0090543">
    <property type="term" value="C:Flemming body"/>
    <property type="evidence" value="ECO:0007669"/>
    <property type="project" value="UniProtKB-SubCell"/>
</dbReference>
<evidence type="ECO:0000256" key="11">
    <source>
        <dbReference type="ARBA" id="ARBA00022840"/>
    </source>
</evidence>
<dbReference type="PROSITE" id="PS00411">
    <property type="entry name" value="KINESIN_MOTOR_1"/>
    <property type="match status" value="1"/>
</dbReference>
<evidence type="ECO:0000256" key="9">
    <source>
        <dbReference type="ARBA" id="ARBA00022741"/>
    </source>
</evidence>
<dbReference type="Gene3D" id="3.40.850.10">
    <property type="entry name" value="Kinesin motor domain"/>
    <property type="match status" value="1"/>
</dbReference>
<keyword evidence="6" id="KW-0597">Phosphoprotein</keyword>
<protein>
    <recommendedName>
        <fullName evidence="21">Kinesin-like protein</fullName>
    </recommendedName>
</protein>
<dbReference type="GO" id="GO:0007018">
    <property type="term" value="P:microtubule-based movement"/>
    <property type="evidence" value="ECO:0007669"/>
    <property type="project" value="InterPro"/>
</dbReference>
<keyword evidence="4" id="KW-0963">Cytoplasm</keyword>
<feature type="compositionally biased region" description="Pro residues" evidence="23">
    <location>
        <begin position="705"/>
        <end position="714"/>
    </location>
</feature>
<evidence type="ECO:0000313" key="26">
    <source>
        <dbReference type="Proteomes" id="UP000299084"/>
    </source>
</evidence>
<evidence type="ECO:0000256" key="20">
    <source>
        <dbReference type="PROSITE-ProRule" id="PRU00283"/>
    </source>
</evidence>
<evidence type="ECO:0000256" key="21">
    <source>
        <dbReference type="RuleBase" id="RU000394"/>
    </source>
</evidence>
<feature type="compositionally biased region" description="Basic and acidic residues" evidence="23">
    <location>
        <begin position="683"/>
        <end position="701"/>
    </location>
</feature>
<evidence type="ECO:0000256" key="8">
    <source>
        <dbReference type="ARBA" id="ARBA00022701"/>
    </source>
</evidence>
<feature type="domain" description="Kinesin motor" evidence="24">
    <location>
        <begin position="26"/>
        <end position="457"/>
    </location>
</feature>
<evidence type="ECO:0000256" key="12">
    <source>
        <dbReference type="ARBA" id="ARBA00022843"/>
    </source>
</evidence>
<evidence type="ECO:0000256" key="10">
    <source>
        <dbReference type="ARBA" id="ARBA00022776"/>
    </source>
</evidence>
<proteinExistence type="inferred from homology"/>
<dbReference type="PRINTS" id="PR00380">
    <property type="entry name" value="KINESINHEAVY"/>
</dbReference>
<feature type="compositionally biased region" description="Basic residues" evidence="23">
    <location>
        <begin position="1"/>
        <end position="15"/>
    </location>
</feature>